<accession>D2HHT2</accession>
<dbReference type="AlphaFoldDB" id="D2HHT2"/>
<name>D2HHT2_AILME</name>
<feature type="region of interest" description="Disordered" evidence="1">
    <location>
        <begin position="1"/>
        <end position="22"/>
    </location>
</feature>
<dbReference type="InParanoid" id="D2HHT2"/>
<proteinExistence type="predicted"/>
<evidence type="ECO:0000313" key="2">
    <source>
        <dbReference type="EMBL" id="EFB18033.1"/>
    </source>
</evidence>
<dbReference type="EMBL" id="GL192854">
    <property type="protein sequence ID" value="EFB18033.1"/>
    <property type="molecule type" value="Genomic_DNA"/>
</dbReference>
<reference evidence="2" key="1">
    <citation type="journal article" date="2010" name="Nature">
        <title>The sequence and de novo assembly of the giant panda genome.</title>
        <authorList>
            <person name="Li R."/>
            <person name="Fan W."/>
            <person name="Tian G."/>
            <person name="Zhu H."/>
            <person name="He L."/>
            <person name="Cai J."/>
            <person name="Huang Q."/>
            <person name="Cai Q."/>
            <person name="Li B."/>
            <person name="Bai Y."/>
            <person name="Zhang Z."/>
            <person name="Zhang Y."/>
            <person name="Wang W."/>
            <person name="Li J."/>
            <person name="Wei F."/>
            <person name="Li H."/>
            <person name="Jian M."/>
            <person name="Li J."/>
            <person name="Zhang Z."/>
            <person name="Nielsen R."/>
            <person name="Li D."/>
            <person name="Gu W."/>
            <person name="Yang Z."/>
            <person name="Xuan Z."/>
            <person name="Ryder O.A."/>
            <person name="Leung F.C."/>
            <person name="Zhou Y."/>
            <person name="Cao J."/>
            <person name="Sun X."/>
            <person name="Fu Y."/>
            <person name="Fang X."/>
            <person name="Guo X."/>
            <person name="Wang B."/>
            <person name="Hou R."/>
            <person name="Shen F."/>
            <person name="Mu B."/>
            <person name="Ni P."/>
            <person name="Lin R."/>
            <person name="Qian W."/>
            <person name="Wang G."/>
            <person name="Yu C."/>
            <person name="Nie W."/>
            <person name="Wang J."/>
            <person name="Wu Z."/>
            <person name="Liang H."/>
            <person name="Min J."/>
            <person name="Wu Q."/>
            <person name="Cheng S."/>
            <person name="Ruan J."/>
            <person name="Wang M."/>
            <person name="Shi Z."/>
            <person name="Wen M."/>
            <person name="Liu B."/>
            <person name="Ren X."/>
            <person name="Zheng H."/>
            <person name="Dong D."/>
            <person name="Cook K."/>
            <person name="Shan G."/>
            <person name="Zhang H."/>
            <person name="Kosiol C."/>
            <person name="Xie X."/>
            <person name="Lu Z."/>
            <person name="Zheng H."/>
            <person name="Li Y."/>
            <person name="Steiner C.C."/>
            <person name="Lam T.T."/>
            <person name="Lin S."/>
            <person name="Zhang Q."/>
            <person name="Li G."/>
            <person name="Tian J."/>
            <person name="Gong T."/>
            <person name="Liu H."/>
            <person name="Zhang D."/>
            <person name="Fang L."/>
            <person name="Ye C."/>
            <person name="Zhang J."/>
            <person name="Hu W."/>
            <person name="Xu A."/>
            <person name="Ren Y."/>
            <person name="Zhang G."/>
            <person name="Bruford M.W."/>
            <person name="Li Q."/>
            <person name="Ma L."/>
            <person name="Guo Y."/>
            <person name="An N."/>
            <person name="Hu Y."/>
            <person name="Zheng Y."/>
            <person name="Shi Y."/>
            <person name="Li Z."/>
            <person name="Liu Q."/>
            <person name="Chen Y."/>
            <person name="Zhao J."/>
            <person name="Qu N."/>
            <person name="Zhao S."/>
            <person name="Tian F."/>
            <person name="Wang X."/>
            <person name="Wang H."/>
            <person name="Xu L."/>
            <person name="Liu X."/>
            <person name="Vinar T."/>
            <person name="Wang Y."/>
            <person name="Lam T.W."/>
            <person name="Yiu S.M."/>
            <person name="Liu S."/>
            <person name="Zhang H."/>
            <person name="Li D."/>
            <person name="Huang Y."/>
            <person name="Wang X."/>
            <person name="Yang G."/>
            <person name="Jiang Z."/>
            <person name="Wang J."/>
            <person name="Qin N."/>
            <person name="Li L."/>
            <person name="Li J."/>
            <person name="Bolund L."/>
            <person name="Kristiansen K."/>
            <person name="Wong G.K."/>
            <person name="Olson M."/>
            <person name="Zhang X."/>
            <person name="Li S."/>
            <person name="Yang H."/>
            <person name="Wang J."/>
            <person name="Wang J."/>
        </authorList>
    </citation>
    <scope>NUCLEOTIDE SEQUENCE [LARGE SCALE GENOMIC DNA]</scope>
</reference>
<protein>
    <submittedName>
        <fullName evidence="2">Uncharacterized protein</fullName>
    </submittedName>
</protein>
<feature type="non-terminal residue" evidence="2">
    <location>
        <position position="48"/>
    </location>
</feature>
<organism evidence="2">
    <name type="scientific">Ailuropoda melanoleuca</name>
    <name type="common">Giant panda</name>
    <dbReference type="NCBI Taxonomy" id="9646"/>
    <lineage>
        <taxon>Eukaryota</taxon>
        <taxon>Metazoa</taxon>
        <taxon>Chordata</taxon>
        <taxon>Craniata</taxon>
        <taxon>Vertebrata</taxon>
        <taxon>Euteleostomi</taxon>
        <taxon>Mammalia</taxon>
        <taxon>Eutheria</taxon>
        <taxon>Laurasiatheria</taxon>
        <taxon>Carnivora</taxon>
        <taxon>Caniformia</taxon>
        <taxon>Ursidae</taxon>
        <taxon>Ailuropoda</taxon>
    </lineage>
</organism>
<sequence>MCFQGPMVPRRTLPGQSPKALGRSQFPLDRRHLSIHLIGQEQTLLWDV</sequence>
<gene>
    <name evidence="2" type="ORF">PANDA_010691</name>
</gene>
<evidence type="ECO:0000256" key="1">
    <source>
        <dbReference type="SAM" id="MobiDB-lite"/>
    </source>
</evidence>